<evidence type="ECO:0000256" key="1">
    <source>
        <dbReference type="ARBA" id="ARBA00008857"/>
    </source>
</evidence>
<dbReference type="GO" id="GO:0003677">
    <property type="term" value="F:DNA binding"/>
    <property type="evidence" value="ECO:0007669"/>
    <property type="project" value="UniProtKB-UniRule"/>
</dbReference>
<evidence type="ECO:0000256" key="3">
    <source>
        <dbReference type="ARBA" id="ARBA00023125"/>
    </source>
</evidence>
<dbReference type="PANTHER" id="PTHR30629">
    <property type="entry name" value="PROPHAGE INTEGRASE"/>
    <property type="match status" value="1"/>
</dbReference>
<dbReference type="CDD" id="cd00801">
    <property type="entry name" value="INT_P4_C"/>
    <property type="match status" value="1"/>
</dbReference>
<dbReference type="InterPro" id="IPR053876">
    <property type="entry name" value="Phage_int_M"/>
</dbReference>
<name>A0AAX3PFE0_AERHY</name>
<dbReference type="EMBL" id="CP118942">
    <property type="protein sequence ID" value="WEE29120.1"/>
    <property type="molecule type" value="Genomic_DNA"/>
</dbReference>
<evidence type="ECO:0000313" key="9">
    <source>
        <dbReference type="Proteomes" id="UP001214666"/>
    </source>
</evidence>
<dbReference type="PANTHER" id="PTHR30629:SF2">
    <property type="entry name" value="PROPHAGE INTEGRASE INTS-RELATED"/>
    <property type="match status" value="1"/>
</dbReference>
<dbReference type="AlphaFoldDB" id="A0AAX3PFE0"/>
<dbReference type="Gene3D" id="1.10.150.130">
    <property type="match status" value="1"/>
</dbReference>
<dbReference type="GO" id="GO:0015074">
    <property type="term" value="P:DNA integration"/>
    <property type="evidence" value="ECO:0007669"/>
    <property type="project" value="UniProtKB-KW"/>
</dbReference>
<dbReference type="PROSITE" id="PS51898">
    <property type="entry name" value="TYR_RECOMBINASE"/>
    <property type="match status" value="1"/>
</dbReference>
<accession>A0AAX3PFE0</accession>
<dbReference type="InterPro" id="IPR050808">
    <property type="entry name" value="Phage_Integrase"/>
</dbReference>
<evidence type="ECO:0000259" key="6">
    <source>
        <dbReference type="PROSITE" id="PS51898"/>
    </source>
</evidence>
<evidence type="ECO:0000256" key="5">
    <source>
        <dbReference type="PROSITE-ProRule" id="PRU01248"/>
    </source>
</evidence>
<dbReference type="PROSITE" id="PS51900">
    <property type="entry name" value="CB"/>
    <property type="match status" value="1"/>
</dbReference>
<dbReference type="Proteomes" id="UP001214666">
    <property type="component" value="Chromosome"/>
</dbReference>
<gene>
    <name evidence="8" type="ORF">PY771_14870</name>
</gene>
<dbReference type="Gene3D" id="3.30.160.390">
    <property type="entry name" value="Integrase, DNA-binding domain"/>
    <property type="match status" value="1"/>
</dbReference>
<dbReference type="Pfam" id="PF22022">
    <property type="entry name" value="Phage_int_M"/>
    <property type="match status" value="1"/>
</dbReference>
<keyword evidence="2" id="KW-0229">DNA integration</keyword>
<dbReference type="InterPro" id="IPR013762">
    <property type="entry name" value="Integrase-like_cat_sf"/>
</dbReference>
<evidence type="ECO:0000259" key="7">
    <source>
        <dbReference type="PROSITE" id="PS51900"/>
    </source>
</evidence>
<protein>
    <submittedName>
        <fullName evidence="8">Tyrosine-type recombinase/integrase</fullName>
    </submittedName>
</protein>
<feature type="domain" description="Core-binding (CB)" evidence="7">
    <location>
        <begin position="44"/>
        <end position="126"/>
    </location>
</feature>
<dbReference type="GO" id="GO:0006310">
    <property type="term" value="P:DNA recombination"/>
    <property type="evidence" value="ECO:0007669"/>
    <property type="project" value="UniProtKB-KW"/>
</dbReference>
<dbReference type="InterPro" id="IPR038488">
    <property type="entry name" value="Integrase_DNA-bd_sf"/>
</dbReference>
<dbReference type="InterPro" id="IPR002104">
    <property type="entry name" value="Integrase_catalytic"/>
</dbReference>
<evidence type="ECO:0000256" key="2">
    <source>
        <dbReference type="ARBA" id="ARBA00022908"/>
    </source>
</evidence>
<dbReference type="SUPFAM" id="SSF56349">
    <property type="entry name" value="DNA breaking-rejoining enzymes"/>
    <property type="match status" value="1"/>
</dbReference>
<organism evidence="8 9">
    <name type="scientific">Aeromonas hydrophila</name>
    <dbReference type="NCBI Taxonomy" id="644"/>
    <lineage>
        <taxon>Bacteria</taxon>
        <taxon>Pseudomonadati</taxon>
        <taxon>Pseudomonadota</taxon>
        <taxon>Gammaproteobacteria</taxon>
        <taxon>Aeromonadales</taxon>
        <taxon>Aeromonadaceae</taxon>
        <taxon>Aeromonas</taxon>
    </lineage>
</organism>
<reference evidence="8" key="1">
    <citation type="submission" date="2023-02" db="EMBL/GenBank/DDBJ databases">
        <title>The sequence of Aeromonas hydrophila K533.</title>
        <authorList>
            <person name="Luo X."/>
        </authorList>
    </citation>
    <scope>NUCLEOTIDE SEQUENCE</scope>
    <source>
        <strain evidence="8">K533</strain>
    </source>
</reference>
<evidence type="ECO:0000256" key="4">
    <source>
        <dbReference type="ARBA" id="ARBA00023172"/>
    </source>
</evidence>
<keyword evidence="4" id="KW-0233">DNA recombination</keyword>
<evidence type="ECO:0000313" key="8">
    <source>
        <dbReference type="EMBL" id="WEE29120.1"/>
    </source>
</evidence>
<dbReference type="Gene3D" id="1.10.443.10">
    <property type="entry name" value="Intergrase catalytic core"/>
    <property type="match status" value="1"/>
</dbReference>
<dbReference type="InterPro" id="IPR010998">
    <property type="entry name" value="Integrase_recombinase_N"/>
</dbReference>
<dbReference type="RefSeq" id="WP_275116007.1">
    <property type="nucleotide sequence ID" value="NZ_CP118942.1"/>
</dbReference>
<proteinExistence type="inferred from homology"/>
<comment type="similarity">
    <text evidence="1">Belongs to the 'phage' integrase family.</text>
</comment>
<feature type="domain" description="Tyr recombinase" evidence="6">
    <location>
        <begin position="151"/>
        <end position="336"/>
    </location>
</feature>
<sequence length="363" mass="40576">MGSYPAMSLATARVEHGKAVALVKAGEDPAAVAKASKVKRSAMPTFDAFFEEWLEWKQVAKPARASTVEAYRHTHRLYISKAIGRLLLKDVTRAVLFAHLSKVRGRSIQAARKALTICAQMLDHAVNLELLELNPARTIKPSTIGAEAPPPRQRWLCREEVASFWQGLSEGGFHPSQSNCLRLILLTGVRRGEATGMTWEQVIGNKWIIPASNTKNGKEHAVTLHKMSLEILAHQRAISSGSPWVFEAIREHEAGQGHIDGNALRWVINKVRSISMAQSEPFTVHDLRRSFASCCAEYLDANESVIELALNHSKRDRLVATYQAGKRAEQVARLFEQWGEYIERLTTTENIIPDNVVTINFRK</sequence>
<dbReference type="InterPro" id="IPR011010">
    <property type="entry name" value="DNA_brk_join_enz"/>
</dbReference>
<dbReference type="Pfam" id="PF00589">
    <property type="entry name" value="Phage_integrase"/>
    <property type="match status" value="1"/>
</dbReference>
<keyword evidence="3 5" id="KW-0238">DNA-binding</keyword>
<dbReference type="InterPro" id="IPR044068">
    <property type="entry name" value="CB"/>
</dbReference>